<dbReference type="SUPFAM" id="SSF51621">
    <property type="entry name" value="Phosphoenolpyruvate/pyruvate domain"/>
    <property type="match status" value="1"/>
</dbReference>
<dbReference type="GO" id="GO:0000287">
    <property type="term" value="F:magnesium ion binding"/>
    <property type="evidence" value="ECO:0007669"/>
    <property type="project" value="TreeGrafter"/>
</dbReference>
<reference evidence="7 8" key="1">
    <citation type="submission" date="2020-08" db="EMBL/GenBank/DDBJ databases">
        <title>Amycolatopsis echigonensis JCM 21831.</title>
        <authorList>
            <person name="Tedsree N."/>
            <person name="Kuncharoen N."/>
            <person name="Likhitwitayawuid K."/>
            <person name="Tanasupawat S."/>
        </authorList>
    </citation>
    <scope>NUCLEOTIDE SEQUENCE [LARGE SCALE GENOMIC DNA]</scope>
    <source>
        <strain evidence="7 8">JCM 21831</strain>
    </source>
</reference>
<keyword evidence="3 5" id="KW-0460">Magnesium</keyword>
<evidence type="ECO:0000259" key="6">
    <source>
        <dbReference type="Pfam" id="PF03328"/>
    </source>
</evidence>
<dbReference type="PIRSF" id="PIRSF015582">
    <property type="entry name" value="Cit_lyase_B"/>
    <property type="match status" value="1"/>
</dbReference>
<dbReference type="InterPro" id="IPR015813">
    <property type="entry name" value="Pyrv/PenolPyrv_kinase-like_dom"/>
</dbReference>
<name>A0A8E2B8K7_9PSEU</name>
<organism evidence="7 8">
    <name type="scientific">Amycolatopsis echigonensis</name>
    <dbReference type="NCBI Taxonomy" id="2576905"/>
    <lineage>
        <taxon>Bacteria</taxon>
        <taxon>Bacillati</taxon>
        <taxon>Actinomycetota</taxon>
        <taxon>Actinomycetes</taxon>
        <taxon>Pseudonocardiales</taxon>
        <taxon>Pseudonocardiaceae</taxon>
        <taxon>Amycolatopsis</taxon>
    </lineage>
</organism>
<proteinExistence type="predicted"/>
<feature type="domain" description="HpcH/HpaI aldolase/citrate lyase" evidence="6">
    <location>
        <begin position="13"/>
        <end position="231"/>
    </location>
</feature>
<evidence type="ECO:0000313" key="7">
    <source>
        <dbReference type="EMBL" id="MBB2505949.1"/>
    </source>
</evidence>
<evidence type="ECO:0000313" key="8">
    <source>
        <dbReference type="Proteomes" id="UP000550260"/>
    </source>
</evidence>
<protein>
    <submittedName>
        <fullName evidence="7">CoA ester lyase</fullName>
    </submittedName>
</protein>
<dbReference type="GO" id="GO:0006107">
    <property type="term" value="P:oxaloacetate metabolic process"/>
    <property type="evidence" value="ECO:0007669"/>
    <property type="project" value="TreeGrafter"/>
</dbReference>
<keyword evidence="2 5" id="KW-0479">Metal-binding</keyword>
<feature type="binding site" evidence="5">
    <location>
        <position position="163"/>
    </location>
    <ligand>
        <name>Mg(2+)</name>
        <dbReference type="ChEBI" id="CHEBI:18420"/>
    </ligand>
</feature>
<dbReference type="RefSeq" id="WP_183127491.1">
    <property type="nucleotide sequence ID" value="NZ_JACJHR010000132.1"/>
</dbReference>
<evidence type="ECO:0000256" key="2">
    <source>
        <dbReference type="ARBA" id="ARBA00022723"/>
    </source>
</evidence>
<dbReference type="InterPro" id="IPR005000">
    <property type="entry name" value="Aldolase/citrate-lyase_domain"/>
</dbReference>
<dbReference type="Proteomes" id="UP000550260">
    <property type="component" value="Unassembled WGS sequence"/>
</dbReference>
<comment type="cofactor">
    <cofactor evidence="1">
        <name>Mg(2+)</name>
        <dbReference type="ChEBI" id="CHEBI:18420"/>
    </cofactor>
</comment>
<dbReference type="PANTHER" id="PTHR32308">
    <property type="entry name" value="LYASE BETA SUBUNIT, PUTATIVE (AFU_ORTHOLOGUE AFUA_4G13030)-RELATED"/>
    <property type="match status" value="1"/>
</dbReference>
<sequence length="295" mass="30479">MTAVARYAVRRCCLSVPASDSHKIDKALSGAADEVVLDLEDSVPPGEKAAARQALIRRFSPLEVVGKRLSVRVNAPGTPWCHADVAACAAAGPALQSIVVPKVESAGDLAFIDRLLDGVEAAADREERLGVQALVESAAGLGNLAEIVESSPRLEGLVIGYADLAASLGRLGDTGLDSWLPAQHQVLVAARSAGIAAVDGPYLRTDTDPQFTAAVARAAGLGFDGKWVIHPSQIDDVVSAFTPSPEQLGHAQRVVDALAAAHARGAGAVDVDGRMIDEALAVEARRVLARAGGAR</sequence>
<evidence type="ECO:0000256" key="4">
    <source>
        <dbReference type="PIRSR" id="PIRSR015582-1"/>
    </source>
</evidence>
<dbReference type="InterPro" id="IPR040442">
    <property type="entry name" value="Pyrv_kinase-like_dom_sf"/>
</dbReference>
<dbReference type="PANTHER" id="PTHR32308:SF0">
    <property type="entry name" value="HPCH_HPAI ALDOLASE_CITRATE LYASE DOMAIN-CONTAINING PROTEIN"/>
    <property type="match status" value="1"/>
</dbReference>
<feature type="binding site" evidence="5">
    <location>
        <position position="136"/>
    </location>
    <ligand>
        <name>Mg(2+)</name>
        <dbReference type="ChEBI" id="CHEBI:18420"/>
    </ligand>
</feature>
<comment type="caution">
    <text evidence="7">The sequence shown here is derived from an EMBL/GenBank/DDBJ whole genome shotgun (WGS) entry which is preliminary data.</text>
</comment>
<dbReference type="Pfam" id="PF03328">
    <property type="entry name" value="HpcH_HpaI"/>
    <property type="match status" value="1"/>
</dbReference>
<dbReference type="GO" id="GO:0016829">
    <property type="term" value="F:lyase activity"/>
    <property type="evidence" value="ECO:0007669"/>
    <property type="project" value="UniProtKB-KW"/>
</dbReference>
<evidence type="ECO:0000256" key="3">
    <source>
        <dbReference type="ARBA" id="ARBA00022842"/>
    </source>
</evidence>
<dbReference type="EMBL" id="JACJHR010000132">
    <property type="protein sequence ID" value="MBB2505949.1"/>
    <property type="molecule type" value="Genomic_DNA"/>
</dbReference>
<feature type="binding site" evidence="4">
    <location>
        <position position="72"/>
    </location>
    <ligand>
        <name>substrate</name>
    </ligand>
</feature>
<keyword evidence="7" id="KW-0456">Lyase</keyword>
<dbReference type="Gene3D" id="3.20.20.60">
    <property type="entry name" value="Phosphoenolpyruvate-binding domains"/>
    <property type="match status" value="1"/>
</dbReference>
<evidence type="ECO:0000256" key="1">
    <source>
        <dbReference type="ARBA" id="ARBA00001946"/>
    </source>
</evidence>
<evidence type="ECO:0000256" key="5">
    <source>
        <dbReference type="PIRSR" id="PIRSR015582-2"/>
    </source>
</evidence>
<accession>A0A8E2B8K7</accession>
<dbReference type="AlphaFoldDB" id="A0A8E2B8K7"/>
<dbReference type="InterPro" id="IPR011206">
    <property type="entry name" value="Citrate_lyase_beta/mcl1/mcl2"/>
</dbReference>
<feature type="binding site" evidence="4">
    <location>
        <position position="136"/>
    </location>
    <ligand>
        <name>substrate</name>
    </ligand>
</feature>
<gene>
    <name evidence="7" type="ORF">H5411_43425</name>
</gene>